<feature type="non-terminal residue" evidence="3">
    <location>
        <position position="612"/>
    </location>
</feature>
<evidence type="ECO:0000256" key="1">
    <source>
        <dbReference type="SAM" id="MobiDB-lite"/>
    </source>
</evidence>
<organism evidence="3">
    <name type="scientific">Aphanomyces stellatus</name>
    <dbReference type="NCBI Taxonomy" id="120398"/>
    <lineage>
        <taxon>Eukaryota</taxon>
        <taxon>Sar</taxon>
        <taxon>Stramenopiles</taxon>
        <taxon>Oomycota</taxon>
        <taxon>Saprolegniomycetes</taxon>
        <taxon>Saprolegniales</taxon>
        <taxon>Verrucalvaceae</taxon>
        <taxon>Aphanomyces</taxon>
    </lineage>
</organism>
<comment type="caution">
    <text evidence="3">The sequence shown here is derived from an EMBL/GenBank/DDBJ whole genome shotgun (WGS) entry which is preliminary data.</text>
</comment>
<evidence type="ECO:0008006" key="4">
    <source>
        <dbReference type="Google" id="ProtNLM"/>
    </source>
</evidence>
<dbReference type="EMBL" id="VJMH01000636">
    <property type="protein sequence ID" value="KAF0715085.1"/>
    <property type="molecule type" value="Genomic_DNA"/>
</dbReference>
<reference evidence="3" key="1">
    <citation type="submission" date="2019-06" db="EMBL/GenBank/DDBJ databases">
        <title>Genomics analysis of Aphanomyces spp. identifies a new class of oomycete effector associated with host adaptation.</title>
        <authorList>
            <person name="Gaulin E."/>
        </authorList>
    </citation>
    <scope>NUCLEOTIDE SEQUENCE</scope>
    <source>
        <strain evidence="3">CBS 578.67</strain>
    </source>
</reference>
<protein>
    <recommendedName>
        <fullName evidence="4">ELYS-like domain-containing protein</fullName>
    </recommendedName>
</protein>
<dbReference type="OrthoDB" id="73864at2759"/>
<feature type="compositionally biased region" description="Polar residues" evidence="1">
    <location>
        <begin position="493"/>
        <end position="503"/>
    </location>
</feature>
<dbReference type="AlphaFoldDB" id="A0A6A4ZPW7"/>
<gene>
    <name evidence="3" type="ORF">As57867_003565</name>
</gene>
<accession>A0A6A4ZPW7</accession>
<feature type="chain" id="PRO_5025351029" description="ELYS-like domain-containing protein" evidence="2">
    <location>
        <begin position="20"/>
        <end position="612"/>
    </location>
</feature>
<feature type="region of interest" description="Disordered" evidence="1">
    <location>
        <begin position="450"/>
        <end position="506"/>
    </location>
</feature>
<evidence type="ECO:0000256" key="2">
    <source>
        <dbReference type="SAM" id="SignalP"/>
    </source>
</evidence>
<feature type="signal peptide" evidence="2">
    <location>
        <begin position="1"/>
        <end position="19"/>
    </location>
</feature>
<keyword evidence="2" id="KW-0732">Signal</keyword>
<sequence length="612" mass="68503">MHNVGNGVFIVLGRWQLLAAPLTSRSVASCLMSLEPVTLFGTPYTHDSNHAKATPKTNGEITVDQPGLTFQGLQLMKSMRSHEDEFRSVVVDKLWHAAVGNASRLHKDAYDRLHRLLAKFFVGEGSELNEAVDADWHLDGQGHATLEHDGFHRLLTQCCARWATTLQLPETDLLVSIVRELLHPDTLHLRGLDHVNHHAVATRVHSILATMSPKGSWEGTPELATQLSLDLSQMRTRFETTDAVLHHLDHVAPNDHQWQTQRVATMAWLNKHQGDAHYREIDALLRRLEVNYDVAPLMRHRLDPLGQSVRDVVVQALLSMDHATLLHVLSWVRLGTPELWRVLTSPIGQPMLRTAIQVQAYLQMLSTFPLATQLCDFCNTQSIVEKQDLLLFFHTLTPLQLGHFRETLLRPTRGFVTSTGVKLAVAFYNSLGAADRVTMKTALKSMERAASESDNHLDGGSGALVSPKPITSNNRRPLFHKKKNTSPLKPLTRGNSMSPSKQPATAPASLPLVATYALDMSWDATGTTDVRLCNGYVYRPPPATAWSSTRQHIPPERLQYEADYFETPTLCCQSLEFPTPQHIKQFSLPRMKERTHVSALSLDPIWVSPVDL</sequence>
<proteinExistence type="predicted"/>
<evidence type="ECO:0000313" key="3">
    <source>
        <dbReference type="EMBL" id="KAF0715085.1"/>
    </source>
</evidence>
<name>A0A6A4ZPW7_9STRA</name>